<evidence type="ECO:0000313" key="15">
    <source>
        <dbReference type="Proteomes" id="UP000310066"/>
    </source>
</evidence>
<dbReference type="PROSITE" id="PS50016">
    <property type="entry name" value="ZF_PHD_2"/>
    <property type="match status" value="1"/>
</dbReference>
<feature type="binding site" evidence="10">
    <location>
        <position position="391"/>
    </location>
    <ligand>
        <name>Zn(2+)</name>
        <dbReference type="ChEBI" id="CHEBI:29105"/>
        <label>1</label>
    </ligand>
</feature>
<dbReference type="GO" id="GO:0005634">
    <property type="term" value="C:nucleus"/>
    <property type="evidence" value="ECO:0007669"/>
    <property type="project" value="UniProtKB-SubCell"/>
</dbReference>
<evidence type="ECO:0000256" key="1">
    <source>
        <dbReference type="ARBA" id="ARBA00004123"/>
    </source>
</evidence>
<keyword evidence="3" id="KW-0341">Growth regulation</keyword>
<feature type="domain" description="PHD-type" evidence="13">
    <location>
        <begin position="386"/>
        <end position="437"/>
    </location>
</feature>
<dbReference type="SUPFAM" id="SSF56112">
    <property type="entry name" value="Protein kinase-like (PK-like)"/>
    <property type="match status" value="1"/>
</dbReference>
<dbReference type="InterPro" id="IPR028651">
    <property type="entry name" value="ING_fam"/>
</dbReference>
<dbReference type="InterPro" id="IPR011011">
    <property type="entry name" value="Znf_FYVE_PHD"/>
</dbReference>
<evidence type="ECO:0000313" key="14">
    <source>
        <dbReference type="EMBL" id="TKA38712.1"/>
    </source>
</evidence>
<dbReference type="OrthoDB" id="4062651at2759"/>
<dbReference type="GO" id="GO:0000785">
    <property type="term" value="C:chromatin"/>
    <property type="evidence" value="ECO:0007669"/>
    <property type="project" value="UniProtKB-ARBA"/>
</dbReference>
<comment type="similarity">
    <text evidence="2">Belongs to the ING family.</text>
</comment>
<feature type="region of interest" description="Disordered" evidence="12">
    <location>
        <begin position="336"/>
        <end position="379"/>
    </location>
</feature>
<keyword evidence="4 10" id="KW-0479">Metal-binding</keyword>
<feature type="compositionally biased region" description="Basic and acidic residues" evidence="12">
    <location>
        <begin position="82"/>
        <end position="101"/>
    </location>
</feature>
<dbReference type="PANTHER" id="PTHR10333:SF103">
    <property type="entry name" value="INHIBITOR OF GROWTH PROTEIN 3"/>
    <property type="match status" value="1"/>
</dbReference>
<dbReference type="PANTHER" id="PTHR10333">
    <property type="entry name" value="INHIBITOR OF GROWTH PROTEIN"/>
    <property type="match status" value="1"/>
</dbReference>
<evidence type="ECO:0000256" key="3">
    <source>
        <dbReference type="ARBA" id="ARBA00022604"/>
    </source>
</evidence>
<comment type="caution">
    <text evidence="14">The sequence shown here is derived from an EMBL/GenBank/DDBJ whole genome shotgun (WGS) entry which is preliminary data.</text>
</comment>
<dbReference type="PROSITE" id="PS01359">
    <property type="entry name" value="ZF_PHD_1"/>
    <property type="match status" value="1"/>
</dbReference>
<keyword evidence="9" id="KW-0539">Nucleus</keyword>
<evidence type="ECO:0000256" key="8">
    <source>
        <dbReference type="ARBA" id="ARBA00023163"/>
    </source>
</evidence>
<proteinExistence type="inferred from homology"/>
<keyword evidence="7" id="KW-0805">Transcription regulation</keyword>
<dbReference type="CDD" id="cd15505">
    <property type="entry name" value="PHD_ING"/>
    <property type="match status" value="1"/>
</dbReference>
<dbReference type="EMBL" id="NAJP01000043">
    <property type="protein sequence ID" value="TKA38712.1"/>
    <property type="molecule type" value="Genomic_DNA"/>
</dbReference>
<gene>
    <name evidence="14" type="ORF">B0A54_08675</name>
</gene>
<dbReference type="Gene3D" id="1.10.510.10">
    <property type="entry name" value="Transferase(Phosphotransferase) domain 1"/>
    <property type="match status" value="1"/>
</dbReference>
<feature type="binding site" evidence="10">
    <location>
        <position position="431"/>
    </location>
    <ligand>
        <name>Zn(2+)</name>
        <dbReference type="ChEBI" id="CHEBI:29105"/>
        <label>2</label>
    </ligand>
</feature>
<evidence type="ECO:0000256" key="10">
    <source>
        <dbReference type="PIRSR" id="PIRSR628651-51"/>
    </source>
</evidence>
<dbReference type="SUPFAM" id="SSF57903">
    <property type="entry name" value="FYVE/PHD zinc finger"/>
    <property type="match status" value="1"/>
</dbReference>
<dbReference type="InterPro" id="IPR013083">
    <property type="entry name" value="Znf_RING/FYVE/PHD"/>
</dbReference>
<feature type="binding site" evidence="10">
    <location>
        <position position="407"/>
    </location>
    <ligand>
        <name>Zn(2+)</name>
        <dbReference type="ChEBI" id="CHEBI:29105"/>
        <label>2</label>
    </ligand>
</feature>
<feature type="binding site" evidence="10">
    <location>
        <position position="389"/>
    </location>
    <ligand>
        <name>Zn(2+)</name>
        <dbReference type="ChEBI" id="CHEBI:29105"/>
        <label>1</label>
    </ligand>
</feature>
<evidence type="ECO:0000256" key="6">
    <source>
        <dbReference type="ARBA" id="ARBA00022833"/>
    </source>
</evidence>
<dbReference type="Proteomes" id="UP000310066">
    <property type="component" value="Unassembled WGS sequence"/>
</dbReference>
<dbReference type="InterPro" id="IPR019787">
    <property type="entry name" value="Znf_PHD-finger"/>
</dbReference>
<dbReference type="GO" id="GO:0008270">
    <property type="term" value="F:zinc ion binding"/>
    <property type="evidence" value="ECO:0007669"/>
    <property type="project" value="UniProtKB-KW"/>
</dbReference>
<evidence type="ECO:0000256" key="11">
    <source>
        <dbReference type="PROSITE-ProRule" id="PRU00146"/>
    </source>
</evidence>
<evidence type="ECO:0000256" key="4">
    <source>
        <dbReference type="ARBA" id="ARBA00022723"/>
    </source>
</evidence>
<keyword evidence="8" id="KW-0804">Transcription</keyword>
<feature type="binding site" evidence="10">
    <location>
        <position position="434"/>
    </location>
    <ligand>
        <name>Zn(2+)</name>
        <dbReference type="ChEBI" id="CHEBI:29105"/>
        <label>2</label>
    </ligand>
</feature>
<dbReference type="InterPro" id="IPR001965">
    <property type="entry name" value="Znf_PHD"/>
</dbReference>
<feature type="binding site" evidence="10">
    <location>
        <position position="402"/>
    </location>
    <ligand>
        <name>Zn(2+)</name>
        <dbReference type="ChEBI" id="CHEBI:29105"/>
        <label>2</label>
    </ligand>
</feature>
<organism evidence="14 15">
    <name type="scientific">Friedmanniomyces endolithicus</name>
    <dbReference type="NCBI Taxonomy" id="329885"/>
    <lineage>
        <taxon>Eukaryota</taxon>
        <taxon>Fungi</taxon>
        <taxon>Dikarya</taxon>
        <taxon>Ascomycota</taxon>
        <taxon>Pezizomycotina</taxon>
        <taxon>Dothideomycetes</taxon>
        <taxon>Dothideomycetidae</taxon>
        <taxon>Mycosphaerellales</taxon>
        <taxon>Teratosphaeriaceae</taxon>
        <taxon>Friedmanniomyces</taxon>
    </lineage>
</organism>
<feature type="binding site" evidence="10">
    <location>
        <position position="413"/>
    </location>
    <ligand>
        <name>Zn(2+)</name>
        <dbReference type="ChEBI" id="CHEBI:29105"/>
        <label>1</label>
    </ligand>
</feature>
<evidence type="ECO:0000259" key="13">
    <source>
        <dbReference type="PROSITE" id="PS50016"/>
    </source>
</evidence>
<reference evidence="14 15" key="1">
    <citation type="submission" date="2017-03" db="EMBL/GenBank/DDBJ databases">
        <title>Genomes of endolithic fungi from Antarctica.</title>
        <authorList>
            <person name="Coleine C."/>
            <person name="Masonjones S."/>
            <person name="Stajich J.E."/>
        </authorList>
    </citation>
    <scope>NUCLEOTIDE SEQUENCE [LARGE SCALE GENOMIC DNA]</scope>
    <source>
        <strain evidence="14 15">CCFEE 5311</strain>
    </source>
</reference>
<sequence>MSSPVNPDTLAYHVLNFFHDSDDNCALTVFINIVRFHVIAETSKVKHGKIGQEYAKLLQAVKEASFEDDDDETPATSSDSGIDVRDESEIDQKNQASREEAAGQALQQWMLSPLARDIEQYAPGSAALEQVSLEEWYNAPTYFYNLEAENRALHAIELEADDDLHRRISKLLPEISIPNKDLAFLKLVDPGQPQATKREISTLHRIAQEGLHDQIRCPELKGLVTFGNDRSKIVGFLQTEIPNPVPLTLKLDSEVPQGLRDRWATETQRVIDVLHEHGIIWGDAKADNFMVDENDELWIIDFGGSYTEGWVDPKLVESMEGDDMGVEKIANALHDPEANTFDPDVEKSFGGNLDVGNEDRKRKADEDEESEATTKKQRRSSTAEKELFCYCDEPSSGRMVACDGEECEREWFHFECVGMSEPPSGDQHWYCRDCETVK</sequence>
<dbReference type="InterPro" id="IPR011009">
    <property type="entry name" value="Kinase-like_dom_sf"/>
</dbReference>
<evidence type="ECO:0000256" key="7">
    <source>
        <dbReference type="ARBA" id="ARBA00023015"/>
    </source>
</evidence>
<evidence type="ECO:0000256" key="2">
    <source>
        <dbReference type="ARBA" id="ARBA00010210"/>
    </source>
</evidence>
<dbReference type="Gene3D" id="3.30.40.10">
    <property type="entry name" value="Zinc/RING finger domain, C3HC4 (zinc finger)"/>
    <property type="match status" value="1"/>
</dbReference>
<dbReference type="InterPro" id="IPR019786">
    <property type="entry name" value="Zinc_finger_PHD-type_CS"/>
</dbReference>
<comment type="subcellular location">
    <subcellularLocation>
        <location evidence="1">Nucleus</location>
    </subcellularLocation>
</comment>
<feature type="binding site" evidence="10">
    <location>
        <position position="416"/>
    </location>
    <ligand>
        <name>Zn(2+)</name>
        <dbReference type="ChEBI" id="CHEBI:29105"/>
        <label>1</label>
    </ligand>
</feature>
<evidence type="ECO:0000256" key="5">
    <source>
        <dbReference type="ARBA" id="ARBA00022771"/>
    </source>
</evidence>
<dbReference type="STRING" id="329885.A0A4U0UT98"/>
<accession>A0A4U0UT98</accession>
<dbReference type="SMART" id="SM00249">
    <property type="entry name" value="PHD"/>
    <property type="match status" value="1"/>
</dbReference>
<name>A0A4U0UT98_9PEZI</name>
<keyword evidence="6 10" id="KW-0862">Zinc</keyword>
<dbReference type="AlphaFoldDB" id="A0A4U0UT98"/>
<keyword evidence="5 11" id="KW-0863">Zinc-finger</keyword>
<protein>
    <recommendedName>
        <fullName evidence="13">PHD-type domain-containing protein</fullName>
    </recommendedName>
</protein>
<evidence type="ECO:0000256" key="9">
    <source>
        <dbReference type="ARBA" id="ARBA00023242"/>
    </source>
</evidence>
<feature type="region of interest" description="Disordered" evidence="12">
    <location>
        <begin position="65"/>
        <end position="101"/>
    </location>
</feature>
<evidence type="ECO:0000256" key="12">
    <source>
        <dbReference type="SAM" id="MobiDB-lite"/>
    </source>
</evidence>